<reference evidence="2 3" key="2">
    <citation type="journal article" date="2011" name="Stand. Genomic Sci.">
        <title>Complete genome sequence of Staphylothermus hellenicus P8.</title>
        <authorList>
            <person name="Anderson I."/>
            <person name="Wirth R."/>
            <person name="Lucas S."/>
            <person name="Copeland A."/>
            <person name="Lapidus A."/>
            <person name="Cheng J.F."/>
            <person name="Goodwin L."/>
            <person name="Pitluck S."/>
            <person name="Davenport K."/>
            <person name="Detter J.C."/>
            <person name="Han C."/>
            <person name="Tapia R."/>
            <person name="Land M."/>
            <person name="Hauser L."/>
            <person name="Pati A."/>
            <person name="Mikhailova N."/>
            <person name="Woyke T."/>
            <person name="Klenk H.P."/>
            <person name="Kyrpides N."/>
            <person name="Ivanova N."/>
        </authorList>
    </citation>
    <scope>NUCLEOTIDE SEQUENCE [LARGE SCALE GENOMIC DNA]</scope>
    <source>
        <strain evidence="3">DSM 12710 / JCM 10830 / BK20S6-10-b1 / P8</strain>
    </source>
</reference>
<dbReference type="STRING" id="591019.Shell_0405"/>
<dbReference type="CDD" id="cd23947">
    <property type="entry name" value="PAPS_reductase-like_YbdN"/>
    <property type="match status" value="1"/>
</dbReference>
<dbReference type="Proteomes" id="UP000002573">
    <property type="component" value="Chromosome"/>
</dbReference>
<dbReference type="OrthoDB" id="14887at2157"/>
<proteinExistence type="predicted"/>
<dbReference type="InterPro" id="IPR050128">
    <property type="entry name" value="Sulfate_adenylyltrnsfr_sub2"/>
</dbReference>
<reference evidence="3" key="1">
    <citation type="submission" date="2010-05" db="EMBL/GenBank/DDBJ databases">
        <title>Complete sequence of Staphylothermus hellenicus DSM 12710.</title>
        <authorList>
            <consortium name="US DOE Joint Genome Institute"/>
            <person name="Lucas S."/>
            <person name="Copeland A."/>
            <person name="Lapidus A."/>
            <person name="Cheng J.-F."/>
            <person name="Bruce D."/>
            <person name="Goodwin L."/>
            <person name="Pitluck S."/>
            <person name="Davenport K."/>
            <person name="Detter J.C."/>
            <person name="Han C."/>
            <person name="Tapia R."/>
            <person name="Larimer F."/>
            <person name="Land M."/>
            <person name="Hauser L."/>
            <person name="Kyrpides N."/>
            <person name="Mikhailova N."/>
            <person name="Anderson I.J."/>
            <person name="Woyke T."/>
        </authorList>
    </citation>
    <scope>NUCLEOTIDE SEQUENCE [LARGE SCALE GENOMIC DNA]</scope>
    <source>
        <strain evidence="3">DSM 12710 / JCM 10830 / BK20S6-10-b1 / P8</strain>
    </source>
</reference>
<dbReference type="InterPro" id="IPR002500">
    <property type="entry name" value="PAPS_reduct_dom"/>
</dbReference>
<evidence type="ECO:0000259" key="1">
    <source>
        <dbReference type="Pfam" id="PF01507"/>
    </source>
</evidence>
<evidence type="ECO:0000313" key="2">
    <source>
        <dbReference type="EMBL" id="ADI31536.1"/>
    </source>
</evidence>
<feature type="domain" description="Phosphoadenosine phosphosulphate reductase" evidence="1">
    <location>
        <begin position="243"/>
        <end position="414"/>
    </location>
</feature>
<dbReference type="Pfam" id="PF01507">
    <property type="entry name" value="PAPS_reduct"/>
    <property type="match status" value="1"/>
</dbReference>
<dbReference type="NCBIfam" id="NF006351">
    <property type="entry name" value="PRK08576.1"/>
    <property type="match status" value="1"/>
</dbReference>
<accession>D7DBI9</accession>
<dbReference type="RefSeq" id="WP_013142734.1">
    <property type="nucleotide sequence ID" value="NC_014205.1"/>
</dbReference>
<protein>
    <submittedName>
        <fullName evidence="2">Phosphoadenosine phosphosulfate reductase</fullName>
    </submittedName>
</protein>
<name>D7DBI9_STAHD</name>
<dbReference type="PANTHER" id="PTHR43196:SF2">
    <property type="entry name" value="PHOSPHOADENOSINE PHOSPHOSULFATE REDUCTASE"/>
    <property type="match status" value="1"/>
</dbReference>
<dbReference type="Gene3D" id="3.40.50.620">
    <property type="entry name" value="HUPs"/>
    <property type="match status" value="1"/>
</dbReference>
<dbReference type="SUPFAM" id="SSF52402">
    <property type="entry name" value="Adenine nucleotide alpha hydrolases-like"/>
    <property type="match status" value="1"/>
</dbReference>
<gene>
    <name evidence="2" type="ordered locus">Shell_0405</name>
</gene>
<dbReference type="eggNOG" id="arCOG00072">
    <property type="taxonomic scope" value="Archaea"/>
</dbReference>
<dbReference type="GO" id="GO:0003824">
    <property type="term" value="F:catalytic activity"/>
    <property type="evidence" value="ECO:0007669"/>
    <property type="project" value="InterPro"/>
</dbReference>
<dbReference type="InterPro" id="IPR014729">
    <property type="entry name" value="Rossmann-like_a/b/a_fold"/>
</dbReference>
<dbReference type="AlphaFoldDB" id="D7DBI9"/>
<dbReference type="HOGENOM" id="CLU_632571_0_0_2"/>
<keyword evidence="3" id="KW-1185">Reference proteome</keyword>
<dbReference type="KEGG" id="shc:Shell_0405"/>
<organism evidence="2 3">
    <name type="scientific">Staphylothermus hellenicus (strain DSM 12710 / JCM 10830 / BK20S6-10-b1 / P8)</name>
    <dbReference type="NCBI Taxonomy" id="591019"/>
    <lineage>
        <taxon>Archaea</taxon>
        <taxon>Thermoproteota</taxon>
        <taxon>Thermoprotei</taxon>
        <taxon>Desulfurococcales</taxon>
        <taxon>Desulfurococcaceae</taxon>
        <taxon>Staphylothermus</taxon>
    </lineage>
</organism>
<dbReference type="GeneID" id="9233694"/>
<dbReference type="EMBL" id="CP002051">
    <property type="protein sequence ID" value="ADI31536.1"/>
    <property type="molecule type" value="Genomic_DNA"/>
</dbReference>
<evidence type="ECO:0000313" key="3">
    <source>
        <dbReference type="Proteomes" id="UP000002573"/>
    </source>
</evidence>
<sequence length="452" mass="52658">MINIIVRSSKDADAVKATINKFYRDWNIGVYTLHGARKIDDINYWLEKTISDDKFYLLLLGREEKDIVDELRKNKPDNLAIYIVPRKKVRNTRIEHLAWIFDIGKSIFRLAVGWRNDLKAYVFSQYNGVRLEDYSIDPAYDIFLGIGKEFKDNLEKILGDKICKLPLLVRKYGGEHDIYCGDRKVAILHISDEGVVPKGEITRKTYDEPSEEKVLEANKQVFSLYEKISIKLLEKYREWADTVIVPWSGGKDSTATLLLALKVFSKNKVKAIYADTGTEFPWNHKYIDEIAEDLGVEVIRVYAGIDKGILDEGYPMPRHDNRWCTYRKIKAIEETIEKLSDGNILLVKGDRDGESRARSMRPPVYVEGENKIVVTPLKFWSAAHVQLYMLMNNVELNPLYYKGFYRIGCYICPALRSWEVYIMMNDPELRSVLEKYPLYKLFIRMRKNRISS</sequence>
<dbReference type="PANTHER" id="PTHR43196">
    <property type="entry name" value="SULFATE ADENYLYLTRANSFERASE SUBUNIT 2"/>
    <property type="match status" value="1"/>
</dbReference>